<dbReference type="Gene3D" id="2.30.110.10">
    <property type="entry name" value="Electron Transport, Fmn-binding Protein, Chain A"/>
    <property type="match status" value="1"/>
</dbReference>
<feature type="domain" description="Pyridoxamine 5'-phosphate oxidase N-terminal" evidence="3">
    <location>
        <begin position="13"/>
        <end position="132"/>
    </location>
</feature>
<evidence type="ECO:0000256" key="2">
    <source>
        <dbReference type="SAM" id="MobiDB-lite"/>
    </source>
</evidence>
<dbReference type="Proteomes" id="UP001216579">
    <property type="component" value="Unassembled WGS sequence"/>
</dbReference>
<dbReference type="RefSeq" id="WP_276095329.1">
    <property type="nucleotide sequence ID" value="NZ_JARJBC010000016.1"/>
</dbReference>
<keyword evidence="1" id="KW-0560">Oxidoreductase</keyword>
<organism evidence="4 5">
    <name type="scientific">Streptomyces silvisoli</name>
    <dbReference type="NCBI Taxonomy" id="3034235"/>
    <lineage>
        <taxon>Bacteria</taxon>
        <taxon>Bacillati</taxon>
        <taxon>Actinomycetota</taxon>
        <taxon>Actinomycetes</taxon>
        <taxon>Kitasatosporales</taxon>
        <taxon>Streptomycetaceae</taxon>
        <taxon>Streptomyces</taxon>
    </lineage>
</organism>
<keyword evidence="5" id="KW-1185">Reference proteome</keyword>
<feature type="compositionally biased region" description="Basic and acidic residues" evidence="2">
    <location>
        <begin position="183"/>
        <end position="197"/>
    </location>
</feature>
<name>A0ABT5ZRH9_9ACTN</name>
<evidence type="ECO:0000256" key="1">
    <source>
        <dbReference type="ARBA" id="ARBA00023002"/>
    </source>
</evidence>
<dbReference type="PANTHER" id="PTHR35176:SF4">
    <property type="entry name" value="PYRIDOXAMINE 5'-PHOSPHATE OXIDASE-RELATED FMN-BINDING"/>
    <property type="match status" value="1"/>
</dbReference>
<evidence type="ECO:0000259" key="3">
    <source>
        <dbReference type="Pfam" id="PF01243"/>
    </source>
</evidence>
<dbReference type="EMBL" id="JARJBC010000016">
    <property type="protein sequence ID" value="MDF3292251.1"/>
    <property type="molecule type" value="Genomic_DNA"/>
</dbReference>
<gene>
    <name evidence="4" type="ORF">P3G67_24045</name>
</gene>
<dbReference type="SUPFAM" id="SSF50475">
    <property type="entry name" value="FMN-binding split barrel"/>
    <property type="match status" value="1"/>
</dbReference>
<accession>A0ABT5ZRH9</accession>
<evidence type="ECO:0000313" key="5">
    <source>
        <dbReference type="Proteomes" id="UP001216579"/>
    </source>
</evidence>
<proteinExistence type="predicted"/>
<dbReference type="InterPro" id="IPR052019">
    <property type="entry name" value="F420H2_bilvrd_red/Heme_oxyg"/>
</dbReference>
<dbReference type="PANTHER" id="PTHR35176">
    <property type="entry name" value="HEME OXYGENASE HI_0854-RELATED"/>
    <property type="match status" value="1"/>
</dbReference>
<feature type="region of interest" description="Disordered" evidence="2">
    <location>
        <begin position="152"/>
        <end position="197"/>
    </location>
</feature>
<dbReference type="InterPro" id="IPR012349">
    <property type="entry name" value="Split_barrel_FMN-bd"/>
</dbReference>
<sequence>MTAEAAWMPIRTALAEAADYWICTVRSDGRPHTVPVWGVWWRDGVVFSTVGSSMKVKNLRANAKATVHLGSAQEVVILDGTATEITGHDELTEIGALFDTKYASGVANTYDLVTARQSGMAICAVRAEVVRHWRSDDMFRSQRFTFDADGRPVLAEPASMPDLSSEMPDHGAEQGADDAQGVWKDDAKAAGDKVSPR</sequence>
<reference evidence="4 5" key="1">
    <citation type="submission" date="2023-03" db="EMBL/GenBank/DDBJ databases">
        <title>Draft genome sequence of Streptomyces sp. RB6PN23 isolated from peat swamp forest in Thailand.</title>
        <authorList>
            <person name="Klaysubun C."/>
            <person name="Duangmal K."/>
        </authorList>
    </citation>
    <scope>NUCLEOTIDE SEQUENCE [LARGE SCALE GENOMIC DNA]</scope>
    <source>
        <strain evidence="4 5">RB6PN23</strain>
    </source>
</reference>
<evidence type="ECO:0000313" key="4">
    <source>
        <dbReference type="EMBL" id="MDF3292251.1"/>
    </source>
</evidence>
<comment type="caution">
    <text evidence="4">The sequence shown here is derived from an EMBL/GenBank/DDBJ whole genome shotgun (WGS) entry which is preliminary data.</text>
</comment>
<protein>
    <submittedName>
        <fullName evidence="4">Pyridoxamine 5'-phosphate oxidase family protein</fullName>
    </submittedName>
</protein>
<dbReference type="Pfam" id="PF01243">
    <property type="entry name" value="PNPOx_N"/>
    <property type="match status" value="1"/>
</dbReference>
<dbReference type="InterPro" id="IPR011576">
    <property type="entry name" value="Pyridox_Oxase_N"/>
</dbReference>